<dbReference type="eggNOG" id="COG0367">
    <property type="taxonomic scope" value="Bacteria"/>
</dbReference>
<dbReference type="Proteomes" id="UP000007374">
    <property type="component" value="Unassembled WGS sequence"/>
</dbReference>
<dbReference type="AlphaFoldDB" id="K2PN68"/>
<accession>K2PN68</accession>
<evidence type="ECO:0000313" key="13">
    <source>
        <dbReference type="Proteomes" id="UP000007374"/>
    </source>
</evidence>
<feature type="binding site" evidence="9">
    <location>
        <position position="100"/>
    </location>
    <ligand>
        <name>L-glutamine</name>
        <dbReference type="ChEBI" id="CHEBI:58359"/>
    </ligand>
</feature>
<dbReference type="PANTHER" id="PTHR43284">
    <property type="entry name" value="ASPARAGINE SYNTHETASE (GLUTAMINE-HYDROLYZING)"/>
    <property type="match status" value="1"/>
</dbReference>
<reference evidence="12 13" key="1">
    <citation type="journal article" date="2012" name="J. Bacteriol.">
        <title>Genome Sequence of Nitratireductor indicus Type Strain C115.</title>
        <authorList>
            <person name="Lai Q."/>
            <person name="Li G."/>
            <person name="Yu Z."/>
            <person name="Shao Z."/>
        </authorList>
    </citation>
    <scope>NUCLEOTIDE SEQUENCE [LARGE SCALE GENOMIC DNA]</scope>
    <source>
        <strain evidence="12 13">C115</strain>
    </source>
</reference>
<dbReference type="GO" id="GO:0005829">
    <property type="term" value="C:cytosol"/>
    <property type="evidence" value="ECO:0007669"/>
    <property type="project" value="TreeGrafter"/>
</dbReference>
<dbReference type="Pfam" id="PF13537">
    <property type="entry name" value="GATase_7"/>
    <property type="match status" value="1"/>
</dbReference>
<dbReference type="EC" id="6.3.5.4" evidence="3"/>
<dbReference type="InterPro" id="IPR029055">
    <property type="entry name" value="Ntn_hydrolases_N"/>
</dbReference>
<keyword evidence="4 9" id="KW-0547">Nucleotide-binding</keyword>
<evidence type="ECO:0000256" key="4">
    <source>
        <dbReference type="ARBA" id="ARBA00022741"/>
    </source>
</evidence>
<evidence type="ECO:0000256" key="6">
    <source>
        <dbReference type="ARBA" id="ARBA00022962"/>
    </source>
</evidence>
<evidence type="ECO:0000256" key="3">
    <source>
        <dbReference type="ARBA" id="ARBA00012737"/>
    </source>
</evidence>
<dbReference type="GO" id="GO:0004066">
    <property type="term" value="F:asparagine synthase (glutamine-hydrolyzing) activity"/>
    <property type="evidence" value="ECO:0007669"/>
    <property type="project" value="UniProtKB-EC"/>
</dbReference>
<keyword evidence="13" id="KW-1185">Reference proteome</keyword>
<evidence type="ECO:0000256" key="2">
    <source>
        <dbReference type="ARBA" id="ARBA00005752"/>
    </source>
</evidence>
<feature type="domain" description="Glutamine amidotransferase type-2" evidence="11">
    <location>
        <begin position="2"/>
        <end position="213"/>
    </location>
</feature>
<dbReference type="OrthoDB" id="9763290at2"/>
<dbReference type="Gene3D" id="3.40.50.620">
    <property type="entry name" value="HUPs"/>
    <property type="match status" value="2"/>
</dbReference>
<dbReference type="NCBIfam" id="TIGR01536">
    <property type="entry name" value="asn_synth_AEB"/>
    <property type="match status" value="1"/>
</dbReference>
<dbReference type="GO" id="GO:0006529">
    <property type="term" value="P:asparagine biosynthetic process"/>
    <property type="evidence" value="ECO:0007669"/>
    <property type="project" value="UniProtKB-KW"/>
</dbReference>
<dbReference type="Pfam" id="PF00733">
    <property type="entry name" value="Asn_synthase"/>
    <property type="match status" value="1"/>
</dbReference>
<feature type="binding site" evidence="9">
    <location>
        <begin position="363"/>
        <end position="364"/>
    </location>
    <ligand>
        <name>ATP</name>
        <dbReference type="ChEBI" id="CHEBI:30616"/>
    </ligand>
</feature>
<keyword evidence="6 8" id="KW-0315">Glutamine amidotransferase</keyword>
<comment type="catalytic activity">
    <reaction evidence="7">
        <text>L-aspartate + L-glutamine + ATP + H2O = L-asparagine + L-glutamate + AMP + diphosphate + H(+)</text>
        <dbReference type="Rhea" id="RHEA:12228"/>
        <dbReference type="ChEBI" id="CHEBI:15377"/>
        <dbReference type="ChEBI" id="CHEBI:15378"/>
        <dbReference type="ChEBI" id="CHEBI:29985"/>
        <dbReference type="ChEBI" id="CHEBI:29991"/>
        <dbReference type="ChEBI" id="CHEBI:30616"/>
        <dbReference type="ChEBI" id="CHEBI:33019"/>
        <dbReference type="ChEBI" id="CHEBI:58048"/>
        <dbReference type="ChEBI" id="CHEBI:58359"/>
        <dbReference type="ChEBI" id="CHEBI:456215"/>
        <dbReference type="EC" id="6.3.5.4"/>
    </reaction>
</comment>
<evidence type="ECO:0000256" key="8">
    <source>
        <dbReference type="PIRSR" id="PIRSR001589-1"/>
    </source>
</evidence>
<dbReference type="PROSITE" id="PS51278">
    <property type="entry name" value="GATASE_TYPE_2"/>
    <property type="match status" value="1"/>
</dbReference>
<dbReference type="PANTHER" id="PTHR43284:SF1">
    <property type="entry name" value="ASPARAGINE SYNTHETASE"/>
    <property type="match status" value="1"/>
</dbReference>
<feature type="binding site" evidence="9">
    <location>
        <position position="289"/>
    </location>
    <ligand>
        <name>ATP</name>
        <dbReference type="ChEBI" id="CHEBI:30616"/>
    </ligand>
</feature>
<evidence type="ECO:0000259" key="11">
    <source>
        <dbReference type="PROSITE" id="PS51278"/>
    </source>
</evidence>
<dbReference type="InterPro" id="IPR051786">
    <property type="entry name" value="ASN_synthetase/amidase"/>
</dbReference>
<dbReference type="RefSeq" id="WP_009756525.1">
    <property type="nucleotide sequence ID" value="NZ_AMSI01000006.1"/>
</dbReference>
<dbReference type="PIRSF" id="PIRSF001589">
    <property type="entry name" value="Asn_synthetase_glu-h"/>
    <property type="match status" value="1"/>
</dbReference>
<dbReference type="SUPFAM" id="SSF52402">
    <property type="entry name" value="Adenine nucleotide alpha hydrolases-like"/>
    <property type="match status" value="1"/>
</dbReference>
<name>K2PN68_9HYPH</name>
<dbReference type="CDD" id="cd01991">
    <property type="entry name" value="Asn_synthase_B_C"/>
    <property type="match status" value="1"/>
</dbReference>
<evidence type="ECO:0000256" key="10">
    <source>
        <dbReference type="PIRSR" id="PIRSR001589-3"/>
    </source>
</evidence>
<keyword evidence="8" id="KW-0061">Asparagine biosynthesis</keyword>
<evidence type="ECO:0000256" key="9">
    <source>
        <dbReference type="PIRSR" id="PIRSR001589-2"/>
    </source>
</evidence>
<evidence type="ECO:0000313" key="12">
    <source>
        <dbReference type="EMBL" id="EKF42522.1"/>
    </source>
</evidence>
<protein>
    <recommendedName>
        <fullName evidence="3">asparagine synthase (glutamine-hydrolyzing)</fullName>
        <ecNumber evidence="3">6.3.5.4</ecNumber>
    </recommendedName>
</protein>
<feature type="site" description="Important for beta-aspartyl-AMP intermediate formation" evidence="10">
    <location>
        <position position="365"/>
    </location>
</feature>
<dbReference type="GO" id="GO:0005524">
    <property type="term" value="F:ATP binding"/>
    <property type="evidence" value="ECO:0007669"/>
    <property type="project" value="UniProtKB-KW"/>
</dbReference>
<comment type="pathway">
    <text evidence="1">Amino-acid biosynthesis; L-asparagine biosynthesis; L-asparagine from L-aspartate (L-Gln route): step 1/1.</text>
</comment>
<evidence type="ECO:0000256" key="7">
    <source>
        <dbReference type="ARBA" id="ARBA00048741"/>
    </source>
</evidence>
<dbReference type="EMBL" id="AMSI01000006">
    <property type="protein sequence ID" value="EKF42522.1"/>
    <property type="molecule type" value="Genomic_DNA"/>
</dbReference>
<sequence>MCAIAGFFGEGLSPREANGLLKSMADTLAHRGPDAEGLFTGKGVGLAHRRLAIVGLSDGLQPMQSADGDLCLSYNGEIFNHLELRADLESRGHRFRTGSDTEVILHLYDEMGPDCVEMLNGDFAFALWDRRLRRLMLARDRMGVRPLYHTRHEGRFYFASEVKGLLEIQGIEAKLDPIALDQIFTFWAPLAPRTAFEGIKELPPAHIMLVEEGRVEVRPYWRLEFGLDAHTAPNGEDTEEIRALLSDATRIRLRADVEVGAYLSGGLDSALITTLATPLAPAGLRSFGIGFDEEEYDETPFQSIMASRLGIRHEHLVCGQDEIASAFADTIYHTEQPVLRTAPAPLHLLSRFARGKGIKAVLSGEGADEIFAGYDIFREARIRRFCARQPASRLRPHLFRRIYPYLTTLQKQTPDYLGAFFGVGADNPEDPLFSHRPRMRATTGAKLFFGEALRERLKGYDAADEMASLLPPEFTRWHPLEQAQYLETRFLLPGYILSCQGDRVAMAHSIETRYPFLDHRLVEAAARLRPETKLRGLREKHVLREAARDLLPHEIANRSKQPYRAPESVVFSGEAGAHLRTLLSERSIGESGLFNPRATAKLLEKGQRSPLAGFRDNAAFVGILSTEIWHRHFTHKTMPTAAPLAV</sequence>
<dbReference type="InterPro" id="IPR014729">
    <property type="entry name" value="Rossmann-like_a/b/a_fold"/>
</dbReference>
<dbReference type="InterPro" id="IPR033738">
    <property type="entry name" value="AsnB_N"/>
</dbReference>
<gene>
    <name evidence="12" type="ORF">NA8A_10683</name>
</gene>
<dbReference type="InterPro" id="IPR017932">
    <property type="entry name" value="GATase_2_dom"/>
</dbReference>
<keyword evidence="5 9" id="KW-0067">ATP-binding</keyword>
<dbReference type="CDD" id="cd00712">
    <property type="entry name" value="AsnB"/>
    <property type="match status" value="1"/>
</dbReference>
<dbReference type="SUPFAM" id="SSF56235">
    <property type="entry name" value="N-terminal nucleophile aminohydrolases (Ntn hydrolases)"/>
    <property type="match status" value="1"/>
</dbReference>
<dbReference type="Gene3D" id="3.60.20.10">
    <property type="entry name" value="Glutamine Phosphoribosylpyrophosphate, subunit 1, domain 1"/>
    <property type="match status" value="1"/>
</dbReference>
<dbReference type="PATRIC" id="fig|1231190.3.peg.2229"/>
<proteinExistence type="inferred from homology"/>
<evidence type="ECO:0000256" key="1">
    <source>
        <dbReference type="ARBA" id="ARBA00005187"/>
    </source>
</evidence>
<dbReference type="InterPro" id="IPR001962">
    <property type="entry name" value="Asn_synthase"/>
</dbReference>
<organism evidence="12 13">
    <name type="scientific">Nitratireductor indicus C115</name>
    <dbReference type="NCBI Taxonomy" id="1231190"/>
    <lineage>
        <taxon>Bacteria</taxon>
        <taxon>Pseudomonadati</taxon>
        <taxon>Pseudomonadota</taxon>
        <taxon>Alphaproteobacteria</taxon>
        <taxon>Hyphomicrobiales</taxon>
        <taxon>Phyllobacteriaceae</taxon>
        <taxon>Nitratireductor</taxon>
    </lineage>
</organism>
<keyword evidence="8" id="KW-0028">Amino-acid biosynthesis</keyword>
<comment type="similarity">
    <text evidence="2">Belongs to the asparagine synthetase family.</text>
</comment>
<feature type="active site" description="For GATase activity" evidence="8">
    <location>
        <position position="2"/>
    </location>
</feature>
<dbReference type="STRING" id="721133.SAMN05216176_106169"/>
<comment type="caution">
    <text evidence="12">The sequence shown here is derived from an EMBL/GenBank/DDBJ whole genome shotgun (WGS) entry which is preliminary data.</text>
</comment>
<evidence type="ECO:0000256" key="5">
    <source>
        <dbReference type="ARBA" id="ARBA00022840"/>
    </source>
</evidence>
<dbReference type="InterPro" id="IPR006426">
    <property type="entry name" value="Asn_synth_AEB"/>
</dbReference>